<dbReference type="InterPro" id="IPR018030">
    <property type="entry name" value="Fimbrial_membr_usher_CS"/>
</dbReference>
<reference evidence="12 13" key="1">
    <citation type="submission" date="2024-10" db="EMBL/GenBank/DDBJ databases">
        <title>Burkholderia semiarida in Mexico.</title>
        <authorList>
            <person name="Estrada P."/>
        </authorList>
    </citation>
    <scope>NUCLEOTIDE SEQUENCE [LARGE SCALE GENOMIC DNA]</scope>
    <source>
        <strain evidence="12 13">CLM7-1</strain>
    </source>
</reference>
<dbReference type="RefSeq" id="WP_395130391.1">
    <property type="nucleotide sequence ID" value="NZ_JBIMPM010000033.1"/>
</dbReference>
<dbReference type="InterPro" id="IPR042186">
    <property type="entry name" value="FimD_plug_dom"/>
</dbReference>
<keyword evidence="5 9" id="KW-0812">Transmembrane</keyword>
<keyword evidence="8 9" id="KW-0998">Cell outer membrane</keyword>
<organism evidence="12 13">
    <name type="scientific">Burkholderia semiarida</name>
    <dbReference type="NCBI Taxonomy" id="2843303"/>
    <lineage>
        <taxon>Bacteria</taxon>
        <taxon>Pseudomonadati</taxon>
        <taxon>Pseudomonadota</taxon>
        <taxon>Betaproteobacteria</taxon>
        <taxon>Burkholderiales</taxon>
        <taxon>Burkholderiaceae</taxon>
        <taxon>Burkholderia</taxon>
        <taxon>Burkholderia cepacia complex</taxon>
    </lineage>
</organism>
<evidence type="ECO:0000256" key="6">
    <source>
        <dbReference type="ARBA" id="ARBA00022729"/>
    </source>
</evidence>
<keyword evidence="9" id="KW-1029">Fimbrium biogenesis</keyword>
<dbReference type="Gene3D" id="2.60.40.2610">
    <property type="entry name" value="Outer membrane usher protein FimD, plug domain"/>
    <property type="match status" value="1"/>
</dbReference>
<evidence type="ECO:0000256" key="5">
    <source>
        <dbReference type="ARBA" id="ARBA00022692"/>
    </source>
</evidence>
<dbReference type="PROSITE" id="PS01151">
    <property type="entry name" value="FIMBRIAL_USHER"/>
    <property type="match status" value="1"/>
</dbReference>
<dbReference type="InterPro" id="IPR037224">
    <property type="entry name" value="PapC_N_sf"/>
</dbReference>
<dbReference type="InterPro" id="IPR025949">
    <property type="entry name" value="PapC-like_C"/>
</dbReference>
<feature type="domain" description="PapC-like C-terminal" evidence="10">
    <location>
        <begin position="811"/>
        <end position="876"/>
    </location>
</feature>
<dbReference type="SUPFAM" id="SSF141729">
    <property type="entry name" value="FimD N-terminal domain-like"/>
    <property type="match status" value="1"/>
</dbReference>
<dbReference type="InterPro" id="IPR043142">
    <property type="entry name" value="PapC-like_C_sf"/>
</dbReference>
<evidence type="ECO:0000256" key="3">
    <source>
        <dbReference type="ARBA" id="ARBA00022448"/>
    </source>
</evidence>
<evidence type="ECO:0000256" key="8">
    <source>
        <dbReference type="ARBA" id="ARBA00023237"/>
    </source>
</evidence>
<dbReference type="Pfam" id="PF00577">
    <property type="entry name" value="Usher"/>
    <property type="match status" value="1"/>
</dbReference>
<evidence type="ECO:0000256" key="9">
    <source>
        <dbReference type="RuleBase" id="RU003884"/>
    </source>
</evidence>
<keyword evidence="4" id="KW-1134">Transmembrane beta strand</keyword>
<evidence type="ECO:0000313" key="12">
    <source>
        <dbReference type="EMBL" id="MFH5254234.1"/>
    </source>
</evidence>
<evidence type="ECO:0000256" key="7">
    <source>
        <dbReference type="ARBA" id="ARBA00023136"/>
    </source>
</evidence>
<name>A0ABW7LB37_9BURK</name>
<dbReference type="Gene3D" id="2.60.40.2070">
    <property type="match status" value="1"/>
</dbReference>
<dbReference type="Pfam" id="PF13953">
    <property type="entry name" value="PapC_C"/>
    <property type="match status" value="1"/>
</dbReference>
<proteinExistence type="inferred from homology"/>
<dbReference type="Gene3D" id="2.60.40.3110">
    <property type="match status" value="1"/>
</dbReference>
<comment type="caution">
    <text evidence="12">The sequence shown here is derived from an EMBL/GenBank/DDBJ whole genome shotgun (WGS) entry which is preliminary data.</text>
</comment>
<evidence type="ECO:0000259" key="11">
    <source>
        <dbReference type="Pfam" id="PF13954"/>
    </source>
</evidence>
<dbReference type="Pfam" id="PF13954">
    <property type="entry name" value="PapC_N"/>
    <property type="match status" value="1"/>
</dbReference>
<evidence type="ECO:0000256" key="4">
    <source>
        <dbReference type="ARBA" id="ARBA00022452"/>
    </source>
</evidence>
<evidence type="ECO:0000256" key="1">
    <source>
        <dbReference type="ARBA" id="ARBA00004571"/>
    </source>
</evidence>
<keyword evidence="7 9" id="KW-0472">Membrane</keyword>
<dbReference type="Gene3D" id="3.10.20.410">
    <property type="match status" value="1"/>
</dbReference>
<dbReference type="PANTHER" id="PTHR30451">
    <property type="entry name" value="OUTER MEMBRANE USHER PROTEIN"/>
    <property type="match status" value="1"/>
</dbReference>
<evidence type="ECO:0000256" key="2">
    <source>
        <dbReference type="ARBA" id="ARBA00008064"/>
    </source>
</evidence>
<dbReference type="PANTHER" id="PTHR30451:SF20">
    <property type="entry name" value="FIMBRIAE USHER"/>
    <property type="match status" value="1"/>
</dbReference>
<keyword evidence="3 9" id="KW-0813">Transport</keyword>
<keyword evidence="6" id="KW-0732">Signal</keyword>
<feature type="domain" description="PapC N-terminal" evidence="11">
    <location>
        <begin position="75"/>
        <end position="227"/>
    </location>
</feature>
<protein>
    <submittedName>
        <fullName evidence="12">Fimbria/pilus outer membrane usher protein</fullName>
    </submittedName>
</protein>
<evidence type="ECO:0000313" key="13">
    <source>
        <dbReference type="Proteomes" id="UP001609186"/>
    </source>
</evidence>
<accession>A0ABW7LB37</accession>
<comment type="similarity">
    <text evidence="2 9">Belongs to the fimbrial export usher family.</text>
</comment>
<comment type="subcellular location">
    <subcellularLocation>
        <location evidence="1 9">Cell outer membrane</location>
        <topology evidence="1 9">Multi-pass membrane protein</topology>
    </subcellularLocation>
</comment>
<dbReference type="InterPro" id="IPR000015">
    <property type="entry name" value="Fimb_usher"/>
</dbReference>
<sequence length="912" mass="96497">MCSSAGFHSSCATGLALRLPQRPCLLAVASVFATVAMVSGTDAIADTIDTVAQEDERRAAAGTAPADPAAGATRFDDSMLMHGPDSEPIDTTPFERPNTVPAGVHRVDLIVNGLWRGVEDITFRPDARGDVMPCYDKALLQRVGVDLDRSARGQDGDQPLNPMPDGTICDALSRYVPGAALSFDAAEQKLYLTAPQFYMRLASRSTYVDPSNWTNGVPAAWLNYSASVFNTRSSGYAFSQLYTGLSMAASAGRFRIRHNGNLTWSQRSGTRYQRGYVYAQTDLPDWRAQLLAGESSTNGTLFDGVSFRGVQISSDDRMLPDEQRDYAPVVRGVAQSNAKVSIYQRGYLVHETTVAPGPFTIDNLQAMSYGGDLDVTVTEANGETRSFVVPFATTVQLLRPGSTRFSAMAGQAIELGGGTDIGTQYVGQFTVRRGISNAVTAYGGAAFANRYQSVLTGVALNTAIGGFAADVTVARTQPQGSERMTGSSVRVSYSKNLPNSGTNFSLLAYRYSTKGYLGLRDALLLNAQSNTGAGLASIARVRNRVDLNVSQQVGRTGSVYANGSALSYWAGRGQTLSFTLGYNTQWRDATITASVQRVRNLSVMDRSFGGTSGSTLVSLNVSIPLGRNTRRAPIFSSFVTHDSSTGTSATAGLAGRFGQQNGGSYSLSSSYDGSNRASSGSFGVGYQRPAVSLSANVGIGRDYQQASANATGGLVLHPGGLTPAPTLSETIGVVHAPNARGALVANTTARVDRFGYAIVPSLIPYQLNKVDIDPKDVPEDVELKTVSHSVAPRSGSIVMLSYDTVKARALLIDAQTDDGRPLPFAARALDAHTGAALGVVGQGSRLFVRSPAEDGQIRVEWGTRADQQCVIDYAVPAAQRAGTGYVTLSGVCRAATVVPTPVASAADRIGER</sequence>
<evidence type="ECO:0000259" key="10">
    <source>
        <dbReference type="Pfam" id="PF13953"/>
    </source>
</evidence>
<dbReference type="InterPro" id="IPR025885">
    <property type="entry name" value="PapC_N"/>
</dbReference>
<dbReference type="EMBL" id="JBIMPM010000033">
    <property type="protein sequence ID" value="MFH5254234.1"/>
    <property type="molecule type" value="Genomic_DNA"/>
</dbReference>
<keyword evidence="13" id="KW-1185">Reference proteome</keyword>
<dbReference type="Proteomes" id="UP001609186">
    <property type="component" value="Unassembled WGS sequence"/>
</dbReference>
<gene>
    <name evidence="12" type="ORF">ACGTRS_23660</name>
</gene>